<dbReference type="Pfam" id="PF01402">
    <property type="entry name" value="RHH_1"/>
    <property type="match status" value="1"/>
</dbReference>
<dbReference type="SUPFAM" id="SSF47598">
    <property type="entry name" value="Ribbon-helix-helix"/>
    <property type="match status" value="1"/>
</dbReference>
<dbReference type="InterPro" id="IPR010985">
    <property type="entry name" value="Ribbon_hlx_hlx"/>
</dbReference>
<dbReference type="Gene3D" id="1.10.1220.10">
    <property type="entry name" value="Met repressor-like"/>
    <property type="match status" value="1"/>
</dbReference>
<dbReference type="GO" id="GO:0006355">
    <property type="term" value="P:regulation of DNA-templated transcription"/>
    <property type="evidence" value="ECO:0007669"/>
    <property type="project" value="InterPro"/>
</dbReference>
<evidence type="ECO:0000259" key="1">
    <source>
        <dbReference type="Pfam" id="PF01402"/>
    </source>
</evidence>
<sequence length="91" mass="10886">MAETKKIMITLPDSLLEEVDIIASMEKKNRSQFIREAMRLYIREREKRQIRENMKKGYMEMAKINLMLAEMALEAENDSLKVYETRLAERE</sequence>
<proteinExistence type="predicted"/>
<dbReference type="Proteomes" id="UP000662904">
    <property type="component" value="Chromosome"/>
</dbReference>
<protein>
    <submittedName>
        <fullName evidence="2">Antitoxin EndoAI</fullName>
    </submittedName>
</protein>
<gene>
    <name evidence="2" type="primary">ndoAI</name>
    <name evidence="2" type="ORF">H0A61_00181</name>
</gene>
<dbReference type="InterPro" id="IPR013321">
    <property type="entry name" value="Arc_rbn_hlx_hlx"/>
</dbReference>
<dbReference type="CDD" id="cd22231">
    <property type="entry name" value="RHH_NikR_HicB-like"/>
    <property type="match status" value="1"/>
</dbReference>
<feature type="domain" description="Ribbon-helix-helix protein CopG" evidence="1">
    <location>
        <begin position="6"/>
        <end position="44"/>
    </location>
</feature>
<dbReference type="KEGG" id="kme:H0A61_00181"/>
<dbReference type="InterPro" id="IPR002145">
    <property type="entry name" value="CopG"/>
</dbReference>
<dbReference type="EMBL" id="CP059066">
    <property type="protein sequence ID" value="QSQ07864.1"/>
    <property type="molecule type" value="Genomic_DNA"/>
</dbReference>
<evidence type="ECO:0000313" key="2">
    <source>
        <dbReference type="EMBL" id="QSQ07864.1"/>
    </source>
</evidence>
<evidence type="ECO:0000313" key="3">
    <source>
        <dbReference type="Proteomes" id="UP000662904"/>
    </source>
</evidence>
<accession>A0A8A0RJJ8</accession>
<reference evidence="2" key="1">
    <citation type="submission" date="2020-07" db="EMBL/GenBank/DDBJ databases">
        <title>Koleobacter methoxysyntrophicus gen. nov., sp. nov., a novel anaerobic bacterium isolated from deep subsurface oil field and proposal of Koleobacterales ord. nov. in the phylum Firmicutes.</title>
        <authorList>
            <person name="Sakamoto S."/>
            <person name="Tamaki H."/>
        </authorList>
    </citation>
    <scope>NUCLEOTIDE SEQUENCE</scope>
    <source>
        <strain evidence="2">NRmbB1</strain>
    </source>
</reference>
<dbReference type="RefSeq" id="WP_206708113.1">
    <property type="nucleotide sequence ID" value="NZ_CP059066.1"/>
</dbReference>
<keyword evidence="3" id="KW-1185">Reference proteome</keyword>
<dbReference type="AlphaFoldDB" id="A0A8A0RJJ8"/>
<name>A0A8A0RJJ8_9FIRM</name>
<organism evidence="2 3">
    <name type="scientific">Koleobacter methoxysyntrophicus</name>
    <dbReference type="NCBI Taxonomy" id="2751313"/>
    <lineage>
        <taxon>Bacteria</taxon>
        <taxon>Bacillati</taxon>
        <taxon>Bacillota</taxon>
        <taxon>Clostridia</taxon>
        <taxon>Koleobacterales</taxon>
        <taxon>Koleobacteraceae</taxon>
        <taxon>Koleobacter</taxon>
    </lineage>
</organism>